<dbReference type="AlphaFoldDB" id="A0A2U9IEA8"/>
<dbReference type="KEGG" id="abri:DFR85_06750"/>
<dbReference type="Pfam" id="PF01266">
    <property type="entry name" value="DAO"/>
    <property type="match status" value="1"/>
</dbReference>
<dbReference type="EMBL" id="CP029289">
    <property type="protein sequence ID" value="AWR94339.1"/>
    <property type="molecule type" value="Genomic_DNA"/>
</dbReference>
<proteinExistence type="predicted"/>
<name>A0A2U9IEA8_9CREN</name>
<dbReference type="Gene3D" id="3.30.9.10">
    <property type="entry name" value="D-Amino Acid Oxidase, subunit A, domain 2"/>
    <property type="match status" value="1"/>
</dbReference>
<reference evidence="3 4" key="1">
    <citation type="submission" date="2018-05" db="EMBL/GenBank/DDBJ databases">
        <title>Complete Genome Sequences of Extremely Thermoacidophilic, Metal-Mobilizing Type-Strain Members of the Archaeal Family Sulfolobaceae: Acidianus brierleyi DSM-1651T, Acidianus sulfidivorans DSM-18786T, Metallosphaera hakonensis DSM-7519T, and Metallosphaera prunae DSM-10039T.</title>
        <authorList>
            <person name="Counts J.A."/>
            <person name="Kelly R.M."/>
        </authorList>
    </citation>
    <scope>NUCLEOTIDE SEQUENCE [LARGE SCALE GENOMIC DNA]</scope>
    <source>
        <strain evidence="3 4">DSM 1651</strain>
    </source>
</reference>
<dbReference type="GO" id="GO:0016491">
    <property type="term" value="F:oxidoreductase activity"/>
    <property type="evidence" value="ECO:0007669"/>
    <property type="project" value="UniProtKB-KW"/>
</dbReference>
<dbReference type="PANTHER" id="PTHR13847:SF287">
    <property type="entry name" value="FAD-DEPENDENT OXIDOREDUCTASE DOMAIN-CONTAINING PROTEIN 1"/>
    <property type="match status" value="1"/>
</dbReference>
<evidence type="ECO:0000313" key="3">
    <source>
        <dbReference type="EMBL" id="AWR94339.1"/>
    </source>
</evidence>
<dbReference type="InterPro" id="IPR036188">
    <property type="entry name" value="FAD/NAD-bd_sf"/>
</dbReference>
<dbReference type="GO" id="GO:0005737">
    <property type="term" value="C:cytoplasm"/>
    <property type="evidence" value="ECO:0007669"/>
    <property type="project" value="TreeGrafter"/>
</dbReference>
<keyword evidence="4" id="KW-1185">Reference proteome</keyword>
<evidence type="ECO:0000259" key="2">
    <source>
        <dbReference type="Pfam" id="PF01266"/>
    </source>
</evidence>
<keyword evidence="1" id="KW-0560">Oxidoreductase</keyword>
<dbReference type="SUPFAM" id="SSF51905">
    <property type="entry name" value="FAD/NAD(P)-binding domain"/>
    <property type="match status" value="1"/>
</dbReference>
<feature type="domain" description="FAD dependent oxidoreductase" evidence="2">
    <location>
        <begin position="3"/>
        <end position="334"/>
    </location>
</feature>
<dbReference type="OrthoDB" id="168391at2157"/>
<protein>
    <submittedName>
        <fullName evidence="3">FAD-dependent oxidoreductase</fullName>
    </submittedName>
</protein>
<evidence type="ECO:0000313" key="4">
    <source>
        <dbReference type="Proteomes" id="UP000248044"/>
    </source>
</evidence>
<gene>
    <name evidence="3" type="ORF">DFR85_06750</name>
</gene>
<dbReference type="RefSeq" id="WP_110270220.1">
    <property type="nucleotide sequence ID" value="NZ_CP029289.2"/>
</dbReference>
<accession>A0A2U9IEA8</accession>
<dbReference type="Proteomes" id="UP000248044">
    <property type="component" value="Chromosome"/>
</dbReference>
<sequence>MSIIVIGAGGHGLSLVYHLYKKGISDIILIEKNRIGYGSSGRNASRFRYHFNSKENVNFAIEGIRFLIRESKEMKYNPLLLKTGYLWLLDNENIDIFRKLDKTWSSLGVGGKFMDCNNFDFLKYGETCYFAPQDGSFHHDYILYSYFEVIKDKIKIIYDEVEKILVDDKVRGVKLKSNKIIDGDIVAVTAGAWSSLLINDVPIYPEKKEIYITENIKFKVKPLVIDTNHEIYLSQTLKGEIIGGIEDKKDYSFYPFTISLENTIKFLKGVRNLIKGTEGIGILRGWSGYYEMTPDHSHIMGYSNNWPDGLYIDAGYSGHGMMFSPFSGKIMADLIADNIKSKFINIFSPDRFKNNQLIQENMVI</sequence>
<dbReference type="PANTHER" id="PTHR13847">
    <property type="entry name" value="SARCOSINE DEHYDROGENASE-RELATED"/>
    <property type="match status" value="1"/>
</dbReference>
<organism evidence="3 4">
    <name type="scientific">Acidianus brierleyi</name>
    <dbReference type="NCBI Taxonomy" id="41673"/>
    <lineage>
        <taxon>Archaea</taxon>
        <taxon>Thermoproteota</taxon>
        <taxon>Thermoprotei</taxon>
        <taxon>Sulfolobales</taxon>
        <taxon>Sulfolobaceae</taxon>
        <taxon>Acidianus</taxon>
    </lineage>
</organism>
<dbReference type="GeneID" id="36831840"/>
<evidence type="ECO:0000256" key="1">
    <source>
        <dbReference type="ARBA" id="ARBA00023002"/>
    </source>
</evidence>
<dbReference type="InterPro" id="IPR006076">
    <property type="entry name" value="FAD-dep_OxRdtase"/>
</dbReference>
<dbReference type="Gene3D" id="3.50.50.60">
    <property type="entry name" value="FAD/NAD(P)-binding domain"/>
    <property type="match status" value="1"/>
</dbReference>